<feature type="region of interest" description="Disordered" evidence="1">
    <location>
        <begin position="89"/>
        <end position="117"/>
    </location>
</feature>
<evidence type="ECO:0000313" key="4">
    <source>
        <dbReference type="Proteomes" id="UP001497525"/>
    </source>
</evidence>
<gene>
    <name evidence="3" type="ORF">CDAUBV1_LOCUS10391</name>
</gene>
<proteinExistence type="predicted"/>
<protein>
    <submittedName>
        <fullName evidence="3">Uncharacterized protein</fullName>
    </submittedName>
</protein>
<accession>A0AAV2TI40</accession>
<comment type="caution">
    <text evidence="3">The sequence shown here is derived from an EMBL/GenBank/DDBJ whole genome shotgun (WGS) entry which is preliminary data.</text>
</comment>
<dbReference type="Proteomes" id="UP001497525">
    <property type="component" value="Unassembled WGS sequence"/>
</dbReference>
<organism evidence="3 4">
    <name type="scientific">Calicophoron daubneyi</name>
    <name type="common">Rumen fluke</name>
    <name type="synonym">Paramphistomum daubneyi</name>
    <dbReference type="NCBI Taxonomy" id="300641"/>
    <lineage>
        <taxon>Eukaryota</taxon>
        <taxon>Metazoa</taxon>
        <taxon>Spiralia</taxon>
        <taxon>Lophotrochozoa</taxon>
        <taxon>Platyhelminthes</taxon>
        <taxon>Trematoda</taxon>
        <taxon>Digenea</taxon>
        <taxon>Plagiorchiida</taxon>
        <taxon>Pronocephalata</taxon>
        <taxon>Paramphistomoidea</taxon>
        <taxon>Paramphistomidae</taxon>
        <taxon>Calicophoron</taxon>
    </lineage>
</organism>
<feature type="chain" id="PRO_5043472387" evidence="2">
    <location>
        <begin position="23"/>
        <end position="174"/>
    </location>
</feature>
<keyword evidence="2" id="KW-0732">Signal</keyword>
<evidence type="ECO:0000313" key="3">
    <source>
        <dbReference type="EMBL" id="CAL5136330.1"/>
    </source>
</evidence>
<name>A0AAV2TI40_CALDB</name>
<evidence type="ECO:0000256" key="1">
    <source>
        <dbReference type="SAM" id="MobiDB-lite"/>
    </source>
</evidence>
<dbReference type="EMBL" id="CAXLJL010000301">
    <property type="protein sequence ID" value="CAL5136330.1"/>
    <property type="molecule type" value="Genomic_DNA"/>
</dbReference>
<reference evidence="3" key="1">
    <citation type="submission" date="2024-06" db="EMBL/GenBank/DDBJ databases">
        <authorList>
            <person name="Liu X."/>
            <person name="Lenzi L."/>
            <person name="Haldenby T S."/>
            <person name="Uol C."/>
        </authorList>
    </citation>
    <scope>NUCLEOTIDE SEQUENCE</scope>
</reference>
<evidence type="ECO:0000256" key="2">
    <source>
        <dbReference type="SAM" id="SignalP"/>
    </source>
</evidence>
<sequence>MPTIQRILSSFIFLTYSSVADAQNTVLSFLCPSSLCATDILTVSSATWLLGSTLYLLASAECTSGQLLSRNLSQTATFAYHPEPRCPVTSRPDEFSPLISRPSAESSPPPVRNTWCPNEQRTQNRFIRLDGRTDMESNAGREWSIHQRNLTHMLVKRIYTPPTTMNEVISLLLA</sequence>
<feature type="signal peptide" evidence="2">
    <location>
        <begin position="1"/>
        <end position="22"/>
    </location>
</feature>
<dbReference type="AlphaFoldDB" id="A0AAV2TI40"/>